<name>L0KX05_METHD</name>
<feature type="domain" description="PhoU" evidence="8">
    <location>
        <begin position="122"/>
        <end position="206"/>
    </location>
</feature>
<sequence length="219" mass="24870">MSREKYQRNLEILRSNTVEMAVTSLNMIKNSTTSLLTLDKELAEETIAMDDIVDEHEMIIDKCVSSLITLQQPMAGDMRLITSCLTIAIDLERLSDLASNIAWVTLEVEGGITDVEPLLSRISSMSDIAEKMLEDTIVAFKNSDAKLAKKIAEYDDKLDELFFENERQYIEIMNKNNTIISDASHLLFVLRYLERIGDHVCNICQSIVYLATAERVRLN</sequence>
<comment type="subunit">
    <text evidence="3 7">Homodimer.</text>
</comment>
<dbReference type="HOGENOM" id="CLU_078518_3_0_2"/>
<dbReference type="OrthoDB" id="7738at2157"/>
<dbReference type="SUPFAM" id="SSF109755">
    <property type="entry name" value="PhoU-like"/>
    <property type="match status" value="1"/>
</dbReference>
<reference evidence="10" key="1">
    <citation type="submission" date="2012-02" db="EMBL/GenBank/DDBJ databases">
        <title>Complete sequence of chromosome of Methanomethylovorans hollandica DSM 15978.</title>
        <authorList>
            <person name="Lucas S."/>
            <person name="Copeland A."/>
            <person name="Lapidus A."/>
            <person name="Glavina del Rio T."/>
            <person name="Dalin E."/>
            <person name="Tice H."/>
            <person name="Bruce D."/>
            <person name="Goodwin L."/>
            <person name="Pitluck S."/>
            <person name="Peters L."/>
            <person name="Mikhailova N."/>
            <person name="Held B."/>
            <person name="Kyrpides N."/>
            <person name="Mavromatis K."/>
            <person name="Ivanova N."/>
            <person name="Brettin T."/>
            <person name="Detter J.C."/>
            <person name="Han C."/>
            <person name="Larimer F."/>
            <person name="Land M."/>
            <person name="Hauser L."/>
            <person name="Markowitz V."/>
            <person name="Cheng J.-F."/>
            <person name="Hugenholtz P."/>
            <person name="Woyke T."/>
            <person name="Wu D."/>
            <person name="Spring S."/>
            <person name="Schroeder M."/>
            <person name="Brambilla E."/>
            <person name="Klenk H.-P."/>
            <person name="Eisen J.A."/>
        </authorList>
    </citation>
    <scope>NUCLEOTIDE SEQUENCE [LARGE SCALE GENOMIC DNA]</scope>
    <source>
        <strain evidence="10">DSM 15978 / NBRC 107637 / DMS1</strain>
    </source>
</reference>
<evidence type="ECO:0000256" key="2">
    <source>
        <dbReference type="ARBA" id="ARBA00008107"/>
    </source>
</evidence>
<dbReference type="Pfam" id="PF01895">
    <property type="entry name" value="PhoU"/>
    <property type="match status" value="2"/>
</dbReference>
<dbReference type="STRING" id="867904.Metho_0221"/>
<comment type="function">
    <text evidence="7">Plays a role in the regulation of phosphate uptake.</text>
</comment>
<comment type="similarity">
    <text evidence="2 7">Belongs to the PhoU family.</text>
</comment>
<dbReference type="NCBIfam" id="TIGR02135">
    <property type="entry name" value="phoU_full"/>
    <property type="match status" value="1"/>
</dbReference>
<evidence type="ECO:0000256" key="1">
    <source>
        <dbReference type="ARBA" id="ARBA00004496"/>
    </source>
</evidence>
<keyword evidence="5 7" id="KW-0963">Cytoplasm</keyword>
<dbReference type="InterPro" id="IPR028366">
    <property type="entry name" value="PhoU"/>
</dbReference>
<dbReference type="Gene3D" id="1.20.58.220">
    <property type="entry name" value="Phosphate transport system protein phou homolog 2, domain 2"/>
    <property type="match status" value="1"/>
</dbReference>
<evidence type="ECO:0000313" key="10">
    <source>
        <dbReference type="Proteomes" id="UP000010866"/>
    </source>
</evidence>
<dbReference type="PANTHER" id="PTHR42930:SF3">
    <property type="entry name" value="PHOSPHATE-SPECIFIC TRANSPORT SYSTEM ACCESSORY PROTEIN PHOU"/>
    <property type="match status" value="1"/>
</dbReference>
<dbReference type="FunFam" id="1.20.58.220:FF:000004">
    <property type="entry name" value="Phosphate-specific transport system accessory protein PhoU"/>
    <property type="match status" value="1"/>
</dbReference>
<dbReference type="KEGG" id="mhz:Metho_0221"/>
<dbReference type="AlphaFoldDB" id="L0KX05"/>
<keyword evidence="6 7" id="KW-0592">Phosphate transport</keyword>
<dbReference type="GO" id="GO:0006817">
    <property type="term" value="P:phosphate ion transport"/>
    <property type="evidence" value="ECO:0007669"/>
    <property type="project" value="UniProtKB-KW"/>
</dbReference>
<gene>
    <name evidence="9" type="ordered locus">Metho_0221</name>
</gene>
<evidence type="ECO:0000259" key="8">
    <source>
        <dbReference type="Pfam" id="PF01895"/>
    </source>
</evidence>
<dbReference type="PIRSF" id="PIRSF003107">
    <property type="entry name" value="PhoU"/>
    <property type="match status" value="1"/>
</dbReference>
<dbReference type="RefSeq" id="WP_015323673.1">
    <property type="nucleotide sequence ID" value="NC_019977.1"/>
</dbReference>
<evidence type="ECO:0000256" key="4">
    <source>
        <dbReference type="ARBA" id="ARBA00022448"/>
    </source>
</evidence>
<proteinExistence type="inferred from homology"/>
<protein>
    <recommendedName>
        <fullName evidence="7">Phosphate-specific transport system accessory protein PhoU</fullName>
    </recommendedName>
</protein>
<accession>L0KX05</accession>
<evidence type="ECO:0000313" key="9">
    <source>
        <dbReference type="EMBL" id="AGB48504.1"/>
    </source>
</evidence>
<dbReference type="PANTHER" id="PTHR42930">
    <property type="entry name" value="PHOSPHATE-SPECIFIC TRANSPORT SYSTEM ACCESSORY PROTEIN PHOU"/>
    <property type="match status" value="1"/>
</dbReference>
<keyword evidence="10" id="KW-1185">Reference proteome</keyword>
<dbReference type="EMBL" id="CP003362">
    <property type="protein sequence ID" value="AGB48504.1"/>
    <property type="molecule type" value="Genomic_DNA"/>
</dbReference>
<evidence type="ECO:0000256" key="5">
    <source>
        <dbReference type="ARBA" id="ARBA00022490"/>
    </source>
</evidence>
<dbReference type="InterPro" id="IPR038078">
    <property type="entry name" value="PhoU-like_sf"/>
</dbReference>
<dbReference type="InterPro" id="IPR026022">
    <property type="entry name" value="PhoU_dom"/>
</dbReference>
<dbReference type="GO" id="GO:0045936">
    <property type="term" value="P:negative regulation of phosphate metabolic process"/>
    <property type="evidence" value="ECO:0007669"/>
    <property type="project" value="InterPro"/>
</dbReference>
<evidence type="ECO:0000256" key="6">
    <source>
        <dbReference type="ARBA" id="ARBA00022592"/>
    </source>
</evidence>
<evidence type="ECO:0000256" key="7">
    <source>
        <dbReference type="PIRNR" id="PIRNR003107"/>
    </source>
</evidence>
<organism evidence="9 10">
    <name type="scientific">Methanomethylovorans hollandica (strain DSM 15978 / NBRC 107637 / DMS1)</name>
    <dbReference type="NCBI Taxonomy" id="867904"/>
    <lineage>
        <taxon>Archaea</taxon>
        <taxon>Methanobacteriati</taxon>
        <taxon>Methanobacteriota</taxon>
        <taxon>Stenosarchaea group</taxon>
        <taxon>Methanomicrobia</taxon>
        <taxon>Methanosarcinales</taxon>
        <taxon>Methanosarcinaceae</taxon>
        <taxon>Methanomethylovorans</taxon>
    </lineage>
</organism>
<dbReference type="Proteomes" id="UP000010866">
    <property type="component" value="Chromosome"/>
</dbReference>
<keyword evidence="4 7" id="KW-0813">Transport</keyword>
<dbReference type="GO" id="GO:0005737">
    <property type="term" value="C:cytoplasm"/>
    <property type="evidence" value="ECO:0007669"/>
    <property type="project" value="UniProtKB-SubCell"/>
</dbReference>
<dbReference type="GeneID" id="14408163"/>
<dbReference type="GO" id="GO:0030643">
    <property type="term" value="P:intracellular phosphate ion homeostasis"/>
    <property type="evidence" value="ECO:0007669"/>
    <property type="project" value="InterPro"/>
</dbReference>
<feature type="domain" description="PhoU" evidence="8">
    <location>
        <begin position="18"/>
        <end position="102"/>
    </location>
</feature>
<comment type="subcellular location">
    <subcellularLocation>
        <location evidence="1 7">Cytoplasm</location>
    </subcellularLocation>
</comment>
<evidence type="ECO:0000256" key="3">
    <source>
        <dbReference type="ARBA" id="ARBA00011738"/>
    </source>
</evidence>